<dbReference type="EMBL" id="CP094984">
    <property type="protein sequence ID" value="UON93523.1"/>
    <property type="molecule type" value="Genomic_DNA"/>
</dbReference>
<evidence type="ECO:0000313" key="4">
    <source>
        <dbReference type="Proteomes" id="UP000829758"/>
    </source>
</evidence>
<proteinExistence type="predicted"/>
<evidence type="ECO:0000313" key="3">
    <source>
        <dbReference type="EMBL" id="UON93523.1"/>
    </source>
</evidence>
<accession>A0A9X1S7L5</accession>
<feature type="transmembrane region" description="Helical" evidence="1">
    <location>
        <begin position="77"/>
        <end position="106"/>
    </location>
</feature>
<evidence type="ECO:0000256" key="1">
    <source>
        <dbReference type="SAM" id="Phobius"/>
    </source>
</evidence>
<organism evidence="2 5">
    <name type="scientific">Arthrobacter zhangbolii</name>
    <dbReference type="NCBI Taxonomy" id="2886936"/>
    <lineage>
        <taxon>Bacteria</taxon>
        <taxon>Bacillati</taxon>
        <taxon>Actinomycetota</taxon>
        <taxon>Actinomycetes</taxon>
        <taxon>Micrococcales</taxon>
        <taxon>Micrococcaceae</taxon>
        <taxon>Arthrobacter</taxon>
    </lineage>
</organism>
<protein>
    <submittedName>
        <fullName evidence="2">Uncharacterized protein</fullName>
    </submittedName>
</protein>
<evidence type="ECO:0000313" key="5">
    <source>
        <dbReference type="Proteomes" id="UP001155145"/>
    </source>
</evidence>
<sequence>MSENDQSWPLLGLAWVVQAAAAITLAVAVVILQLWILPEPVLLTLLLALILGSVVMLLLAAPLIFTWLRSRVRRTWVMVLAMAAVAVVFGWWLVVACVLGFGLLVIGFG</sequence>
<keyword evidence="1" id="KW-0472">Membrane</keyword>
<feature type="transmembrane region" description="Helical" evidence="1">
    <location>
        <begin position="12"/>
        <end position="36"/>
    </location>
</feature>
<dbReference type="Proteomes" id="UP001155145">
    <property type="component" value="Unassembled WGS sequence"/>
</dbReference>
<dbReference type="RefSeq" id="WP_227927882.1">
    <property type="nucleotide sequence ID" value="NZ_CP094984.1"/>
</dbReference>
<name>A0A9X1S7L5_9MICC</name>
<keyword evidence="1" id="KW-0812">Transmembrane</keyword>
<gene>
    <name evidence="2" type="ORF">LJ755_02715</name>
    <name evidence="3" type="ORF">MUK71_07975</name>
</gene>
<dbReference type="AlphaFoldDB" id="A0A9X1S7L5"/>
<dbReference type="EMBL" id="JAJFZT010000001">
    <property type="protein sequence ID" value="MCC3271645.1"/>
    <property type="molecule type" value="Genomic_DNA"/>
</dbReference>
<keyword evidence="4" id="KW-1185">Reference proteome</keyword>
<reference evidence="2" key="1">
    <citation type="submission" date="2021-10" db="EMBL/GenBank/DDBJ databases">
        <title>Novel species in genus Arthrobacter.</title>
        <authorList>
            <person name="Liu Y."/>
        </authorList>
    </citation>
    <scope>NUCLEOTIDE SEQUENCE</scope>
    <source>
        <strain evidence="4">zg-Y462</strain>
        <strain evidence="2">Zg-Y462</strain>
    </source>
</reference>
<evidence type="ECO:0000313" key="2">
    <source>
        <dbReference type="EMBL" id="MCC3271645.1"/>
    </source>
</evidence>
<feature type="transmembrane region" description="Helical" evidence="1">
    <location>
        <begin position="42"/>
        <end position="65"/>
    </location>
</feature>
<keyword evidence="1" id="KW-1133">Transmembrane helix</keyword>
<dbReference type="Proteomes" id="UP000829758">
    <property type="component" value="Chromosome"/>
</dbReference>